<comment type="caution">
    <text evidence="2">The sequence shown here is derived from an EMBL/GenBank/DDBJ whole genome shotgun (WGS) entry which is preliminary data.</text>
</comment>
<dbReference type="AlphaFoldDB" id="A0A6H3NUZ3"/>
<dbReference type="InterPro" id="IPR041519">
    <property type="entry name" value="HEPN_RiboL-PSP"/>
</dbReference>
<dbReference type="EMBL" id="RQHU01000015">
    <property type="protein sequence ID" value="TGN13335.1"/>
    <property type="molecule type" value="Genomic_DNA"/>
</dbReference>
<feature type="domain" description="RiboL-PSP-HEPN" evidence="1">
    <location>
        <begin position="12"/>
        <end position="198"/>
    </location>
</feature>
<evidence type="ECO:0000313" key="2">
    <source>
        <dbReference type="EMBL" id="TGN13335.1"/>
    </source>
</evidence>
<protein>
    <recommendedName>
        <fullName evidence="1">RiboL-PSP-HEPN domain-containing protein</fullName>
    </recommendedName>
</protein>
<name>A0A6H3NUZ3_9LEPT</name>
<proteinExistence type="predicted"/>
<evidence type="ECO:0000259" key="1">
    <source>
        <dbReference type="Pfam" id="PF18735"/>
    </source>
</evidence>
<gene>
    <name evidence="2" type="ORF">EHR08_11685</name>
</gene>
<sequence length="200" mass="23609">MKENIQSNFYDNLQRARDLAQVFLDTQTTNKTTPSLYDDDILRAAVVFLHATLEDLLRGTFKFLIGNKGPHLWKKIPLIGLTDRNQPKGFTFENLEGFKELKVKELFDKSVDEYLNYNNYNKISDICSMFKDLDINYEQFNETFPLLEKMIQRRHNIVHRADRQGALEELNFYLLPISYTDLIEWINNLDKFAVILFKSL</sequence>
<keyword evidence="3" id="KW-1185">Reference proteome</keyword>
<dbReference type="Pfam" id="PF18735">
    <property type="entry name" value="HEPN_RiboL-PSP"/>
    <property type="match status" value="1"/>
</dbReference>
<evidence type="ECO:0000313" key="3">
    <source>
        <dbReference type="Proteomes" id="UP000297649"/>
    </source>
</evidence>
<accession>A0A6H3NUZ3</accession>
<dbReference type="RefSeq" id="WP_135781461.1">
    <property type="nucleotide sequence ID" value="NZ_RQHU01000015.1"/>
</dbReference>
<reference evidence="2" key="1">
    <citation type="journal article" date="2019" name="PLoS Negl. Trop. Dis.">
        <title>Revisiting the worldwide diversity of Leptospira species in the environment.</title>
        <authorList>
            <person name="Vincent A.T."/>
            <person name="Schiettekatte O."/>
            <person name="Bourhy P."/>
            <person name="Veyrier F.J."/>
            <person name="Picardeau M."/>
        </authorList>
    </citation>
    <scope>NUCLEOTIDE SEQUENCE [LARGE SCALE GENOMIC DNA]</scope>
    <source>
        <strain evidence="2">201601109</strain>
    </source>
</reference>
<organism evidence="2 3">
    <name type="scientific">Leptospira bandrabouensis</name>
    <dbReference type="NCBI Taxonomy" id="2484903"/>
    <lineage>
        <taxon>Bacteria</taxon>
        <taxon>Pseudomonadati</taxon>
        <taxon>Spirochaetota</taxon>
        <taxon>Spirochaetia</taxon>
        <taxon>Leptospirales</taxon>
        <taxon>Leptospiraceae</taxon>
        <taxon>Leptospira</taxon>
    </lineage>
</organism>
<dbReference type="Proteomes" id="UP000297649">
    <property type="component" value="Unassembled WGS sequence"/>
</dbReference>